<dbReference type="Proteomes" id="UP000829196">
    <property type="component" value="Unassembled WGS sequence"/>
</dbReference>
<dbReference type="AlphaFoldDB" id="A0A8T3B3I0"/>
<evidence type="ECO:0000313" key="1">
    <source>
        <dbReference type="EMBL" id="KAI0504137.1"/>
    </source>
</evidence>
<name>A0A8T3B3I0_DENNO</name>
<dbReference type="SMR" id="A0A8T3B3I0"/>
<reference evidence="1" key="1">
    <citation type="journal article" date="2022" name="Front. Genet.">
        <title>Chromosome-Scale Assembly of the Dendrobium nobile Genome Provides Insights Into the Molecular Mechanism of the Biosynthesis of the Medicinal Active Ingredient of Dendrobium.</title>
        <authorList>
            <person name="Xu Q."/>
            <person name="Niu S.-C."/>
            <person name="Li K.-L."/>
            <person name="Zheng P.-J."/>
            <person name="Zhang X.-J."/>
            <person name="Jia Y."/>
            <person name="Liu Y."/>
            <person name="Niu Y.-X."/>
            <person name="Yu L.-H."/>
            <person name="Chen D.-F."/>
            <person name="Zhang G.-Q."/>
        </authorList>
    </citation>
    <scope>NUCLEOTIDE SEQUENCE</scope>
    <source>
        <tissue evidence="1">Leaf</tissue>
    </source>
</reference>
<accession>A0A8T3B3I0</accession>
<organism evidence="1 2">
    <name type="scientific">Dendrobium nobile</name>
    <name type="common">Orchid</name>
    <dbReference type="NCBI Taxonomy" id="94219"/>
    <lineage>
        <taxon>Eukaryota</taxon>
        <taxon>Viridiplantae</taxon>
        <taxon>Streptophyta</taxon>
        <taxon>Embryophyta</taxon>
        <taxon>Tracheophyta</taxon>
        <taxon>Spermatophyta</taxon>
        <taxon>Magnoliopsida</taxon>
        <taxon>Liliopsida</taxon>
        <taxon>Asparagales</taxon>
        <taxon>Orchidaceae</taxon>
        <taxon>Epidendroideae</taxon>
        <taxon>Malaxideae</taxon>
        <taxon>Dendrobiinae</taxon>
        <taxon>Dendrobium</taxon>
    </lineage>
</organism>
<sequence>MLVQISKTREQRSKESMFNAYVALISAKVPKHPTPRPSKEKFPYFTNMHSNPCNFHTHISLPNTCKRVKDTKV</sequence>
<proteinExistence type="predicted"/>
<evidence type="ECO:0000313" key="2">
    <source>
        <dbReference type="Proteomes" id="UP000829196"/>
    </source>
</evidence>
<gene>
    <name evidence="1" type="ORF">KFK09_015085</name>
</gene>
<protein>
    <submittedName>
        <fullName evidence="1">Uncharacterized protein</fullName>
    </submittedName>
</protein>
<comment type="caution">
    <text evidence="1">The sequence shown here is derived from an EMBL/GenBank/DDBJ whole genome shotgun (WGS) entry which is preliminary data.</text>
</comment>
<dbReference type="EMBL" id="JAGYWB010000011">
    <property type="protein sequence ID" value="KAI0504137.1"/>
    <property type="molecule type" value="Genomic_DNA"/>
</dbReference>
<keyword evidence="2" id="KW-1185">Reference proteome</keyword>